<evidence type="ECO:0000256" key="1">
    <source>
        <dbReference type="ARBA" id="ARBA00022741"/>
    </source>
</evidence>
<keyword evidence="2" id="KW-0067">ATP-binding</keyword>
<dbReference type="InterPro" id="IPR036388">
    <property type="entry name" value="WH-like_DNA-bd_sf"/>
</dbReference>
<dbReference type="Pfam" id="PF00196">
    <property type="entry name" value="GerE"/>
    <property type="match status" value="1"/>
</dbReference>
<dbReference type="Proteomes" id="UP001235064">
    <property type="component" value="Unassembled WGS sequence"/>
</dbReference>
<dbReference type="InterPro" id="IPR016032">
    <property type="entry name" value="Sig_transdc_resp-reg_C-effctor"/>
</dbReference>
<evidence type="ECO:0000259" key="3">
    <source>
        <dbReference type="PROSITE" id="PS50043"/>
    </source>
</evidence>
<dbReference type="InterPro" id="IPR000792">
    <property type="entry name" value="Tscrpt_reg_LuxR_C"/>
</dbReference>
<dbReference type="PROSITE" id="PS50043">
    <property type="entry name" value="HTH_LUXR_2"/>
    <property type="match status" value="1"/>
</dbReference>
<feature type="domain" description="HTH luxR-type" evidence="3">
    <location>
        <begin position="835"/>
        <end position="900"/>
    </location>
</feature>
<name>A0ABT7MXJ5_9MICO</name>
<proteinExistence type="predicted"/>
<evidence type="ECO:0000313" key="5">
    <source>
        <dbReference type="Proteomes" id="UP001235064"/>
    </source>
</evidence>
<dbReference type="EMBL" id="JASXSZ010000002">
    <property type="protein sequence ID" value="MDL9979174.1"/>
    <property type="molecule type" value="Genomic_DNA"/>
</dbReference>
<dbReference type="Pfam" id="PF13191">
    <property type="entry name" value="AAA_16"/>
    <property type="match status" value="1"/>
</dbReference>
<keyword evidence="5" id="KW-1185">Reference proteome</keyword>
<organism evidence="4 5">
    <name type="scientific">Microbacterium candidum</name>
    <dbReference type="NCBI Taxonomy" id="3041922"/>
    <lineage>
        <taxon>Bacteria</taxon>
        <taxon>Bacillati</taxon>
        <taxon>Actinomycetota</taxon>
        <taxon>Actinomycetes</taxon>
        <taxon>Micrococcales</taxon>
        <taxon>Microbacteriaceae</taxon>
        <taxon>Microbacterium</taxon>
    </lineage>
</organism>
<dbReference type="InterPro" id="IPR027417">
    <property type="entry name" value="P-loop_NTPase"/>
</dbReference>
<dbReference type="PANTHER" id="PTHR16305:SF35">
    <property type="entry name" value="TRANSCRIPTIONAL ACTIVATOR DOMAIN"/>
    <property type="match status" value="1"/>
</dbReference>
<dbReference type="SUPFAM" id="SSF52540">
    <property type="entry name" value="P-loop containing nucleoside triphosphate hydrolases"/>
    <property type="match status" value="1"/>
</dbReference>
<dbReference type="Gene3D" id="3.40.50.300">
    <property type="entry name" value="P-loop containing nucleotide triphosphate hydrolases"/>
    <property type="match status" value="1"/>
</dbReference>
<evidence type="ECO:0000256" key="2">
    <source>
        <dbReference type="ARBA" id="ARBA00022840"/>
    </source>
</evidence>
<dbReference type="Gene3D" id="1.25.40.10">
    <property type="entry name" value="Tetratricopeptide repeat domain"/>
    <property type="match status" value="2"/>
</dbReference>
<dbReference type="RefSeq" id="WP_286288039.1">
    <property type="nucleotide sequence ID" value="NZ_JASXSZ010000002.1"/>
</dbReference>
<evidence type="ECO:0000313" key="4">
    <source>
        <dbReference type="EMBL" id="MDL9979174.1"/>
    </source>
</evidence>
<comment type="caution">
    <text evidence="4">The sequence shown here is derived from an EMBL/GenBank/DDBJ whole genome shotgun (WGS) entry which is preliminary data.</text>
</comment>
<sequence length="907" mass="97794">MNATGDVVGRDQELRTIHAFLDAPISEAAGLVLHGEPGIGKSTLWQAAVSAARERGCLVLRSRPAEAERGLALMGLGDLLDPVLDGVVDQLTAPRRHALEVALLREGETTGGAADERALVVAVRDVVRLLAARTRVVVAIDDVQWFDASSIRTLASALRRVDAPVRVILARRPGTSELEEAVDVERLSIGPLDVGPLRTLLTARLGRPFAHQTLVRIHEESGGNPIFALGLARMVDEDADPLRVLLVPPTLAEVVRARLEAVPEDTREVLAFAAATGSPSVSLLERMGADTGALDPAIAEHLVEREGGAIRFTHPLLSSVLYGDLGRRRRTVHERIAAVVADPVMRARHLALATDEPDAAVATALEEAAVFASNRAALAGAAELAEAALRLTPAGAVDEHRRRALAAARAERAAGEWTRARTLARNLLDDRGLGPLRADVLLLLAEFEGLGQAVALLEEAQREAASRPAMQAAIQCRLAWTTRHIEGFDAAFARARVALEMAEELDDDALRAEALSMMVMMGLATGDPEAPGYARRGYELALATGDARRIASAVLDLTDAIGDTDETCHMVERVYEDICDVDELLAADALRQLAHIEHGLGRWERAAEYADRAFDLYVQYGLEVPWIHIPISLIAVDRGQLDVARAHSERALQLAREQFGFPTPVHLGILGVAALRGGDPRAAIDRFEEAEATTTRLGWRDAGLRWWTADQVEALLALDRVDEAGRVLEAWEEGRPAADLRTLAHMIRCRGLLASARGDVSEAAALLEDAVHRHEQTGDSFGRARALLALGTARRRQLKKREASEAIVAALAGFEELGAGTWIANAHAELGRIGGRTRTEGLTPAEHRVAALVAKGRSNQEVAAALFLRVGTVETHLSHVYAKLGVRSRTELSLVYRLEPGSDREQS</sequence>
<dbReference type="PRINTS" id="PR00038">
    <property type="entry name" value="HTHLUXR"/>
</dbReference>
<reference evidence="4 5" key="1">
    <citation type="submission" date="2023-06" db="EMBL/GenBank/DDBJ databases">
        <title>Microbacterium sp. nov., isolated from a waste landfill.</title>
        <authorList>
            <person name="Wen W."/>
        </authorList>
    </citation>
    <scope>NUCLEOTIDE SEQUENCE [LARGE SCALE GENOMIC DNA]</scope>
    <source>
        <strain evidence="4 5">ASV49</strain>
    </source>
</reference>
<accession>A0ABT7MXJ5</accession>
<dbReference type="PANTHER" id="PTHR16305">
    <property type="entry name" value="TESTICULAR SOLUBLE ADENYLYL CYCLASE"/>
    <property type="match status" value="1"/>
</dbReference>
<dbReference type="SUPFAM" id="SSF46894">
    <property type="entry name" value="C-terminal effector domain of the bipartite response regulators"/>
    <property type="match status" value="1"/>
</dbReference>
<dbReference type="SMART" id="SM00421">
    <property type="entry name" value="HTH_LUXR"/>
    <property type="match status" value="1"/>
</dbReference>
<keyword evidence="1" id="KW-0547">Nucleotide-binding</keyword>
<dbReference type="SUPFAM" id="SSF48452">
    <property type="entry name" value="TPR-like"/>
    <property type="match status" value="2"/>
</dbReference>
<dbReference type="InterPro" id="IPR011990">
    <property type="entry name" value="TPR-like_helical_dom_sf"/>
</dbReference>
<dbReference type="PROSITE" id="PS00622">
    <property type="entry name" value="HTH_LUXR_1"/>
    <property type="match status" value="1"/>
</dbReference>
<gene>
    <name evidence="4" type="ORF">QSV35_07500</name>
</gene>
<dbReference type="CDD" id="cd06170">
    <property type="entry name" value="LuxR_C_like"/>
    <property type="match status" value="1"/>
</dbReference>
<protein>
    <submittedName>
        <fullName evidence="4">AAA family ATPase</fullName>
    </submittedName>
</protein>
<dbReference type="InterPro" id="IPR041664">
    <property type="entry name" value="AAA_16"/>
</dbReference>
<dbReference type="Gene3D" id="1.10.10.10">
    <property type="entry name" value="Winged helix-like DNA-binding domain superfamily/Winged helix DNA-binding domain"/>
    <property type="match status" value="1"/>
</dbReference>